<dbReference type="EMBL" id="NBNE01000575">
    <property type="protein sequence ID" value="OWZ18523.1"/>
    <property type="molecule type" value="Genomic_DNA"/>
</dbReference>
<protein>
    <recommendedName>
        <fullName evidence="1">Chromo domain-containing protein</fullName>
    </recommendedName>
</protein>
<dbReference type="OrthoDB" id="78362at2759"/>
<dbReference type="Gene3D" id="2.40.50.40">
    <property type="match status" value="1"/>
</dbReference>
<proteinExistence type="predicted"/>
<dbReference type="Proteomes" id="UP000198211">
    <property type="component" value="Unassembled WGS sequence"/>
</dbReference>
<evidence type="ECO:0000313" key="2">
    <source>
        <dbReference type="EMBL" id="OWZ18523.1"/>
    </source>
</evidence>
<feature type="domain" description="Chromo" evidence="1">
    <location>
        <begin position="52"/>
        <end position="99"/>
    </location>
</feature>
<evidence type="ECO:0000313" key="3">
    <source>
        <dbReference type="Proteomes" id="UP000198211"/>
    </source>
</evidence>
<dbReference type="SUPFAM" id="SSF54160">
    <property type="entry name" value="Chromo domain-like"/>
    <property type="match status" value="1"/>
</dbReference>
<name>A0A225WLG1_9STRA</name>
<sequence>MTPIQRNGQSYAPLVTGRKYEVHASRLMYYADAELDTTTELLELLSSQGMLLGVEKFTNHRFNQEIGRWELFVSWLGLQAIENSWELLATLLQDVPAKV</sequence>
<dbReference type="InterPro" id="IPR000953">
    <property type="entry name" value="Chromo/chromo_shadow_dom"/>
</dbReference>
<dbReference type="PROSITE" id="PS50013">
    <property type="entry name" value="CHROMO_2"/>
    <property type="match status" value="1"/>
</dbReference>
<reference evidence="3" key="1">
    <citation type="submission" date="2017-03" db="EMBL/GenBank/DDBJ databases">
        <title>Phytopthora megakarya and P. palmivora, two closely related causual agents of cacao black pod achieved similar genome size and gene model numbers by different mechanisms.</title>
        <authorList>
            <person name="Ali S."/>
            <person name="Shao J."/>
            <person name="Larry D.J."/>
            <person name="Kronmiller B."/>
            <person name="Shen D."/>
            <person name="Strem M.D."/>
            <person name="Melnick R.L."/>
            <person name="Guiltinan M.J."/>
            <person name="Tyler B.M."/>
            <person name="Meinhardt L.W."/>
            <person name="Bailey B.A."/>
        </authorList>
    </citation>
    <scope>NUCLEOTIDE SEQUENCE [LARGE SCALE GENOMIC DNA]</scope>
    <source>
        <strain evidence="3">zdho120</strain>
    </source>
</reference>
<keyword evidence="3" id="KW-1185">Reference proteome</keyword>
<dbReference type="InterPro" id="IPR016197">
    <property type="entry name" value="Chromo-like_dom_sf"/>
</dbReference>
<dbReference type="AlphaFoldDB" id="A0A225WLG1"/>
<accession>A0A225WLG1</accession>
<organism evidence="2 3">
    <name type="scientific">Phytophthora megakarya</name>
    <dbReference type="NCBI Taxonomy" id="4795"/>
    <lineage>
        <taxon>Eukaryota</taxon>
        <taxon>Sar</taxon>
        <taxon>Stramenopiles</taxon>
        <taxon>Oomycota</taxon>
        <taxon>Peronosporomycetes</taxon>
        <taxon>Peronosporales</taxon>
        <taxon>Peronosporaceae</taxon>
        <taxon>Phytophthora</taxon>
    </lineage>
</organism>
<evidence type="ECO:0000259" key="1">
    <source>
        <dbReference type="PROSITE" id="PS50013"/>
    </source>
</evidence>
<comment type="caution">
    <text evidence="2">The sequence shown here is derived from an EMBL/GenBank/DDBJ whole genome shotgun (WGS) entry which is preliminary data.</text>
</comment>
<gene>
    <name evidence="2" type="ORF">PHMEG_0007370</name>
</gene>